<keyword evidence="11" id="KW-0812">Transmembrane</keyword>
<keyword evidence="11" id="KW-0472">Membrane</keyword>
<accession>A0A8J2LK35</accession>
<keyword evidence="3 9" id="KW-0915">Sodium</keyword>
<evidence type="ECO:0000256" key="9">
    <source>
        <dbReference type="PIRSR" id="PIRSR600175-1"/>
    </source>
</evidence>
<keyword evidence="4" id="KW-0406">Ion transport</keyword>
<feature type="transmembrane region" description="Helical" evidence="11">
    <location>
        <begin position="130"/>
        <end position="151"/>
    </location>
</feature>
<dbReference type="GO" id="GO:0089718">
    <property type="term" value="P:amino acid import across plasma membrane"/>
    <property type="evidence" value="ECO:0007669"/>
    <property type="project" value="TreeGrafter"/>
</dbReference>
<feature type="transmembrane region" description="Helical" evidence="11">
    <location>
        <begin position="497"/>
        <end position="517"/>
    </location>
</feature>
<keyword evidence="13" id="KW-1185">Reference proteome</keyword>
<gene>
    <name evidence="12" type="ORF">AFUS01_LOCUS44420</name>
</gene>
<dbReference type="PANTHER" id="PTHR11616">
    <property type="entry name" value="SODIUM/CHLORIDE DEPENDENT TRANSPORTER"/>
    <property type="match status" value="1"/>
</dbReference>
<feature type="binding site" evidence="9">
    <location>
        <position position="469"/>
    </location>
    <ligand>
        <name>Na(+)</name>
        <dbReference type="ChEBI" id="CHEBI:29101"/>
        <label>1</label>
    </ligand>
</feature>
<dbReference type="PANTHER" id="PTHR11616:SF321">
    <property type="entry name" value="SODIUM-DEPENDENT NUTRIENT AMINO ACID TRANSPORTER 1-RELATED"/>
    <property type="match status" value="1"/>
</dbReference>
<evidence type="ECO:0000256" key="3">
    <source>
        <dbReference type="ARBA" id="ARBA00023053"/>
    </source>
</evidence>
<evidence type="ECO:0000256" key="10">
    <source>
        <dbReference type="SAM" id="MobiDB-lite"/>
    </source>
</evidence>
<feature type="transmembrane region" description="Helical" evidence="11">
    <location>
        <begin position="249"/>
        <end position="268"/>
    </location>
</feature>
<evidence type="ECO:0000256" key="1">
    <source>
        <dbReference type="ARBA" id="ARBA00006459"/>
    </source>
</evidence>
<dbReference type="EMBL" id="CAJVCH010570458">
    <property type="protein sequence ID" value="CAG7834985.1"/>
    <property type="molecule type" value="Genomic_DNA"/>
</dbReference>
<dbReference type="GO" id="GO:0046872">
    <property type="term" value="F:metal ion binding"/>
    <property type="evidence" value="ECO:0007669"/>
    <property type="project" value="UniProtKB-KW"/>
</dbReference>
<feature type="binding site" evidence="9">
    <location>
        <position position="109"/>
    </location>
    <ligand>
        <name>Na(+)</name>
        <dbReference type="ChEBI" id="CHEBI:29101"/>
        <label>1</label>
    </ligand>
</feature>
<dbReference type="Pfam" id="PF00209">
    <property type="entry name" value="SNF"/>
    <property type="match status" value="1"/>
</dbReference>
<evidence type="ECO:0000256" key="6">
    <source>
        <dbReference type="ARBA" id="ARBA00023201"/>
    </source>
</evidence>
<dbReference type="Proteomes" id="UP000708208">
    <property type="component" value="Unassembled WGS sequence"/>
</dbReference>
<feature type="transmembrane region" description="Helical" evidence="11">
    <location>
        <begin position="529"/>
        <end position="553"/>
    </location>
</feature>
<keyword evidence="5" id="KW-0325">Glycoprotein</keyword>
<evidence type="ECO:0000256" key="4">
    <source>
        <dbReference type="ARBA" id="ARBA00023065"/>
    </source>
</evidence>
<dbReference type="GO" id="GO:0005283">
    <property type="term" value="F:amino acid:sodium symporter activity"/>
    <property type="evidence" value="ECO:0007669"/>
    <property type="project" value="TreeGrafter"/>
</dbReference>
<evidence type="ECO:0000256" key="2">
    <source>
        <dbReference type="ARBA" id="ARBA00022970"/>
    </source>
</evidence>
<feature type="transmembrane region" description="Helical" evidence="11">
    <location>
        <begin position="280"/>
        <end position="304"/>
    </location>
</feature>
<dbReference type="AlphaFoldDB" id="A0A8J2LK35"/>
<proteinExistence type="inferred from homology"/>
<feature type="transmembrane region" description="Helical" evidence="11">
    <location>
        <begin position="316"/>
        <end position="343"/>
    </location>
</feature>
<organism evidence="12 13">
    <name type="scientific">Allacma fusca</name>
    <dbReference type="NCBI Taxonomy" id="39272"/>
    <lineage>
        <taxon>Eukaryota</taxon>
        <taxon>Metazoa</taxon>
        <taxon>Ecdysozoa</taxon>
        <taxon>Arthropoda</taxon>
        <taxon>Hexapoda</taxon>
        <taxon>Collembola</taxon>
        <taxon>Symphypleona</taxon>
        <taxon>Sminthuridae</taxon>
        <taxon>Allacma</taxon>
    </lineage>
</organism>
<keyword evidence="2" id="KW-0029">Amino-acid transport</keyword>
<comment type="caution">
    <text evidence="12">The sequence shown here is derived from an EMBL/GenBank/DDBJ whole genome shotgun (WGS) entry which is preliminary data.</text>
</comment>
<dbReference type="GO" id="GO:0015179">
    <property type="term" value="F:L-amino acid transmembrane transporter activity"/>
    <property type="evidence" value="ECO:0007669"/>
    <property type="project" value="TreeGrafter"/>
</dbReference>
<keyword evidence="2" id="KW-0813">Transport</keyword>
<comment type="function">
    <text evidence="7">Unusual broad substrate spectrum amino acid:sodium cotransporter that promotes absorption of the D isomers of essential amino acids. Neutral amino acids are the preferred substrates, especially methionine and phenylalanine.</text>
</comment>
<feature type="binding site" evidence="9">
    <location>
        <position position="366"/>
    </location>
    <ligand>
        <name>Na(+)</name>
        <dbReference type="ChEBI" id="CHEBI:29101"/>
        <label>1</label>
    </ligand>
</feature>
<evidence type="ECO:0000313" key="12">
    <source>
        <dbReference type="EMBL" id="CAG7834985.1"/>
    </source>
</evidence>
<feature type="transmembrane region" description="Helical" evidence="11">
    <location>
        <begin position="626"/>
        <end position="651"/>
    </location>
</feature>
<evidence type="ECO:0000256" key="8">
    <source>
        <dbReference type="ARBA" id="ARBA00040215"/>
    </source>
</evidence>
<feature type="region of interest" description="Disordered" evidence="10">
    <location>
        <begin position="1"/>
        <end position="37"/>
    </location>
</feature>
<reference evidence="12" key="1">
    <citation type="submission" date="2021-06" db="EMBL/GenBank/DDBJ databases">
        <authorList>
            <person name="Hodson N. C."/>
            <person name="Mongue J. A."/>
            <person name="Jaron S. K."/>
        </authorList>
    </citation>
    <scope>NUCLEOTIDE SEQUENCE</scope>
</reference>
<comment type="similarity">
    <text evidence="1">Belongs to the sodium:neurotransmitter symporter (SNF) (TC 2.A.22) family.</text>
</comment>
<feature type="transmembrane region" description="Helical" evidence="11">
    <location>
        <begin position="172"/>
        <end position="199"/>
    </location>
</feature>
<keyword evidence="6" id="KW-0739">Sodium transport</keyword>
<feature type="transmembrane region" description="Helical" evidence="11">
    <location>
        <begin position="392"/>
        <end position="415"/>
    </location>
</feature>
<dbReference type="OrthoDB" id="6581954at2759"/>
<protein>
    <recommendedName>
        <fullName evidence="8">Sodium-dependent nutrient amino acid transporter 1</fullName>
    </recommendedName>
</protein>
<feature type="binding site" evidence="9">
    <location>
        <position position="473"/>
    </location>
    <ligand>
        <name>Na(+)</name>
        <dbReference type="ChEBI" id="CHEBI:29101"/>
        <label>1</label>
    </ligand>
</feature>
<evidence type="ECO:0000256" key="5">
    <source>
        <dbReference type="ARBA" id="ARBA00023180"/>
    </source>
</evidence>
<evidence type="ECO:0000256" key="7">
    <source>
        <dbReference type="ARBA" id="ARBA00037785"/>
    </source>
</evidence>
<evidence type="ECO:0000256" key="11">
    <source>
        <dbReference type="SAM" id="Phobius"/>
    </source>
</evidence>
<feature type="transmembrane region" description="Helical" evidence="11">
    <location>
        <begin position="457"/>
        <end position="485"/>
    </location>
</feature>
<feature type="transmembrane region" description="Helical" evidence="11">
    <location>
        <begin position="100"/>
        <end position="118"/>
    </location>
</feature>
<keyword evidence="9" id="KW-0479">Metal-binding</keyword>
<sequence length="758" mass="85382">MEADNATADLTDVRENGSTKALAENAPGSGDRKQKKQKVGLPFLSIYQEGPANVASQAEIQELPMAAVPELYQDWESQVKNSASMLPHTKRDQWTNKVEFIMVLLSIAVGLGNVWKFPLEAYNNGGGAFLIPYLVVVTIIARPMYFVELTVGQFCSRGPVGIWDSVPIIRGVGWAVFCISILCSVFYVAILAWCGLFFIHSFRNPLPWAECDIEHFRGQDFDTPIFRDNLKYFKCDGEKGNYYGNSSNSSQVTAAIPTPVLFFVYRILKAKHDISDGIGFPQWEVTVALFVLWILIFFVMLFGTKSTGKVAYFTAIFPYIVLIILFCRAVTLPGASDGILLFLKPDFRTLFSIKVWYRAMNQAFFSLGIGFGSAIVTGSYNPLHQKTYNDALLIGMIDTFTSVMSGVTVFSCLGVLAHTLNAPIDKVVPNTGAGLAFIGYPLLMSKFGGNEWRLPQIFSVLFFSMLLTLGIGSAVSFVHVFTATVLDRLPFLSNKRWYKIVVVGCISFVSFLGGLIFCTPGAGHMITLFDFYGCGFVVFFIVMIEITAIAYIYGMKNLERDLHFMYPDYRCGSMKCEINCKLLRYWGYCMPVFFLGIFVYVCVTLTPANDTKDEDVLGNQYYPPLYAQVMGWLMFSIIIGLIPIYGISVFFSRKTKSYYKKWMASVSPNKHWGPKIPEEKAVWVQFKRNYDELTWPFEVLYVSALERFRYLKIKTTMGLVDDTFIEDKTNDESKLDANKIEKSFLCRHSDGYGSGEVH</sequence>
<dbReference type="PROSITE" id="PS50267">
    <property type="entry name" value="NA_NEUROTRAN_SYMP_3"/>
    <property type="match status" value="1"/>
</dbReference>
<evidence type="ECO:0000313" key="13">
    <source>
        <dbReference type="Proteomes" id="UP000708208"/>
    </source>
</evidence>
<feature type="transmembrane region" description="Helical" evidence="11">
    <location>
        <begin position="427"/>
        <end position="445"/>
    </location>
</feature>
<feature type="binding site" evidence="9">
    <location>
        <position position="113"/>
    </location>
    <ligand>
        <name>Na(+)</name>
        <dbReference type="ChEBI" id="CHEBI:29101"/>
        <label>1</label>
    </ligand>
</feature>
<feature type="binding site" evidence="9">
    <location>
        <position position="108"/>
    </location>
    <ligand>
        <name>Na(+)</name>
        <dbReference type="ChEBI" id="CHEBI:29101"/>
        <label>1</label>
    </ligand>
</feature>
<name>A0A8J2LK35_9HEXA</name>
<feature type="transmembrane region" description="Helical" evidence="11">
    <location>
        <begin position="585"/>
        <end position="606"/>
    </location>
</feature>
<feature type="transmembrane region" description="Helical" evidence="11">
    <location>
        <begin position="363"/>
        <end position="380"/>
    </location>
</feature>
<keyword evidence="11" id="KW-1133">Transmembrane helix</keyword>
<dbReference type="GO" id="GO:0005886">
    <property type="term" value="C:plasma membrane"/>
    <property type="evidence" value="ECO:0007669"/>
    <property type="project" value="TreeGrafter"/>
</dbReference>
<dbReference type="InterPro" id="IPR000175">
    <property type="entry name" value="Na/ntran_symport"/>
</dbReference>